<gene>
    <name evidence="1" type="ORF">ColLi_08461</name>
</gene>
<evidence type="ECO:0000313" key="2">
    <source>
        <dbReference type="Proteomes" id="UP001055172"/>
    </source>
</evidence>
<name>A0AA37GQZ5_9PEZI</name>
<organism evidence="1 2">
    <name type="scientific">Colletotrichum liriopes</name>
    <dbReference type="NCBI Taxonomy" id="708192"/>
    <lineage>
        <taxon>Eukaryota</taxon>
        <taxon>Fungi</taxon>
        <taxon>Dikarya</taxon>
        <taxon>Ascomycota</taxon>
        <taxon>Pezizomycotina</taxon>
        <taxon>Sordariomycetes</taxon>
        <taxon>Hypocreomycetidae</taxon>
        <taxon>Glomerellales</taxon>
        <taxon>Glomerellaceae</taxon>
        <taxon>Colletotrichum</taxon>
        <taxon>Colletotrichum spaethianum species complex</taxon>
    </lineage>
</organism>
<dbReference type="AlphaFoldDB" id="A0AA37GQZ5"/>
<sequence>MTKSGVSLANLAQLDVESPSENRTILEAVLLETIHVKPPLFALLSAAFVSHRPPPSPFWSIGYVMQGLLIGCGQR</sequence>
<keyword evidence="2" id="KW-1185">Reference proteome</keyword>
<comment type="caution">
    <text evidence="1">The sequence shown here is derived from an EMBL/GenBank/DDBJ whole genome shotgun (WGS) entry which is preliminary data.</text>
</comment>
<dbReference type="EMBL" id="BPPX01000018">
    <property type="protein sequence ID" value="GJC85623.1"/>
    <property type="molecule type" value="Genomic_DNA"/>
</dbReference>
<evidence type="ECO:0000313" key="1">
    <source>
        <dbReference type="EMBL" id="GJC85623.1"/>
    </source>
</evidence>
<accession>A0AA37GQZ5</accession>
<proteinExistence type="predicted"/>
<dbReference type="Proteomes" id="UP001055172">
    <property type="component" value="Unassembled WGS sequence"/>
</dbReference>
<protein>
    <submittedName>
        <fullName evidence="1">Uncharacterized protein</fullName>
    </submittedName>
</protein>
<reference evidence="1 2" key="1">
    <citation type="submission" date="2021-07" db="EMBL/GenBank/DDBJ databases">
        <title>Genome data of Colletotrichum spaethianum.</title>
        <authorList>
            <person name="Utami Y.D."/>
            <person name="Hiruma K."/>
        </authorList>
    </citation>
    <scope>NUCLEOTIDE SEQUENCE [LARGE SCALE GENOMIC DNA]</scope>
    <source>
        <strain evidence="1 2">MAFF 242679</strain>
    </source>
</reference>